<gene>
    <name evidence="1" type="ORF">ANCDUO_21618</name>
</gene>
<dbReference type="EMBL" id="KN760707">
    <property type="protein sequence ID" value="KIH48314.1"/>
    <property type="molecule type" value="Genomic_DNA"/>
</dbReference>
<dbReference type="Proteomes" id="UP000054047">
    <property type="component" value="Unassembled WGS sequence"/>
</dbReference>
<name>A0A0C2FNL0_9BILA</name>
<dbReference type="Gene3D" id="1.20.58.70">
    <property type="match status" value="1"/>
</dbReference>
<sequence length="131" mass="15576">GTGFTHLTEHEVVQIHEHLTQFSDYFFNLKQLVTSHLYIFEKRLLIAVRSLTRALHDVMWKFNEEEENYKERCKKKITDYLRIQDISLTDDEICDAIDNGDIFEKTKGDQIHSFVFQILLAYSDKKALFED</sequence>
<dbReference type="AlphaFoldDB" id="A0A0C2FNL0"/>
<evidence type="ECO:0000313" key="2">
    <source>
        <dbReference type="Proteomes" id="UP000054047"/>
    </source>
</evidence>
<keyword evidence="2" id="KW-1185">Reference proteome</keyword>
<proteinExistence type="predicted"/>
<feature type="non-terminal residue" evidence="1">
    <location>
        <position position="131"/>
    </location>
</feature>
<organism evidence="1 2">
    <name type="scientific">Ancylostoma duodenale</name>
    <dbReference type="NCBI Taxonomy" id="51022"/>
    <lineage>
        <taxon>Eukaryota</taxon>
        <taxon>Metazoa</taxon>
        <taxon>Ecdysozoa</taxon>
        <taxon>Nematoda</taxon>
        <taxon>Chromadorea</taxon>
        <taxon>Rhabditida</taxon>
        <taxon>Rhabditina</taxon>
        <taxon>Rhabditomorpha</taxon>
        <taxon>Strongyloidea</taxon>
        <taxon>Ancylostomatidae</taxon>
        <taxon>Ancylostomatinae</taxon>
        <taxon>Ancylostoma</taxon>
    </lineage>
</organism>
<accession>A0A0C2FNL0</accession>
<dbReference type="InterPro" id="IPR010989">
    <property type="entry name" value="SNARE"/>
</dbReference>
<dbReference type="SUPFAM" id="SSF47661">
    <property type="entry name" value="t-snare proteins"/>
    <property type="match status" value="1"/>
</dbReference>
<feature type="non-terminal residue" evidence="1">
    <location>
        <position position="1"/>
    </location>
</feature>
<protein>
    <submittedName>
        <fullName evidence="1">Uncharacterized protein</fullName>
    </submittedName>
</protein>
<dbReference type="OrthoDB" id="249087at2759"/>
<dbReference type="GO" id="GO:0016020">
    <property type="term" value="C:membrane"/>
    <property type="evidence" value="ECO:0007669"/>
    <property type="project" value="InterPro"/>
</dbReference>
<reference evidence="1 2" key="1">
    <citation type="submission" date="2013-12" db="EMBL/GenBank/DDBJ databases">
        <title>Draft genome of the parsitic nematode Ancylostoma duodenale.</title>
        <authorList>
            <person name="Mitreva M."/>
        </authorList>
    </citation>
    <scope>NUCLEOTIDE SEQUENCE [LARGE SCALE GENOMIC DNA]</scope>
    <source>
        <strain evidence="1 2">Zhejiang</strain>
    </source>
</reference>
<evidence type="ECO:0000313" key="1">
    <source>
        <dbReference type="EMBL" id="KIH48314.1"/>
    </source>
</evidence>
<dbReference type="GO" id="GO:0016192">
    <property type="term" value="P:vesicle-mediated transport"/>
    <property type="evidence" value="ECO:0007669"/>
    <property type="project" value="InterPro"/>
</dbReference>